<dbReference type="EMBL" id="GBXM01023736">
    <property type="protein sequence ID" value="JAH84841.1"/>
    <property type="molecule type" value="Transcribed_RNA"/>
</dbReference>
<name>A0A0E9W3I0_ANGAN</name>
<organism evidence="1">
    <name type="scientific">Anguilla anguilla</name>
    <name type="common">European freshwater eel</name>
    <name type="synonym">Muraena anguilla</name>
    <dbReference type="NCBI Taxonomy" id="7936"/>
    <lineage>
        <taxon>Eukaryota</taxon>
        <taxon>Metazoa</taxon>
        <taxon>Chordata</taxon>
        <taxon>Craniata</taxon>
        <taxon>Vertebrata</taxon>
        <taxon>Euteleostomi</taxon>
        <taxon>Actinopterygii</taxon>
        <taxon>Neopterygii</taxon>
        <taxon>Teleostei</taxon>
        <taxon>Anguilliformes</taxon>
        <taxon>Anguillidae</taxon>
        <taxon>Anguilla</taxon>
    </lineage>
</organism>
<accession>A0A0E9W3I0</accession>
<protein>
    <submittedName>
        <fullName evidence="1">Uncharacterized protein</fullName>
    </submittedName>
</protein>
<proteinExistence type="predicted"/>
<evidence type="ECO:0000313" key="1">
    <source>
        <dbReference type="EMBL" id="JAH84841.1"/>
    </source>
</evidence>
<reference evidence="1" key="2">
    <citation type="journal article" date="2015" name="Fish Shellfish Immunol.">
        <title>Early steps in the European eel (Anguilla anguilla)-Vibrio vulnificus interaction in the gills: Role of the RtxA13 toxin.</title>
        <authorList>
            <person name="Callol A."/>
            <person name="Pajuelo D."/>
            <person name="Ebbesson L."/>
            <person name="Teles M."/>
            <person name="MacKenzie S."/>
            <person name="Amaro C."/>
        </authorList>
    </citation>
    <scope>NUCLEOTIDE SEQUENCE</scope>
</reference>
<sequence length="50" mass="5603">MSTVLTRPAVTTETVTCSWIGSMCITMKPLVESMCHVQSWSIWSQGPWTL</sequence>
<dbReference type="AlphaFoldDB" id="A0A0E9W3I0"/>
<reference evidence="1" key="1">
    <citation type="submission" date="2014-11" db="EMBL/GenBank/DDBJ databases">
        <authorList>
            <person name="Amaro Gonzalez C."/>
        </authorList>
    </citation>
    <scope>NUCLEOTIDE SEQUENCE</scope>
</reference>